<feature type="transmembrane region" description="Helical" evidence="6">
    <location>
        <begin position="1836"/>
        <end position="1855"/>
    </location>
</feature>
<keyword evidence="6" id="KW-0472">Membrane</keyword>
<dbReference type="EMBL" id="FNTX01000002">
    <property type="protein sequence ID" value="SEE95871.1"/>
    <property type="molecule type" value="Genomic_DNA"/>
</dbReference>
<evidence type="ECO:0000259" key="7">
    <source>
        <dbReference type="PROSITE" id="PS50847"/>
    </source>
</evidence>
<dbReference type="PANTHER" id="PTHR34819">
    <property type="entry name" value="LARGE CYSTEINE-RICH PERIPLASMIC PROTEIN OMCB"/>
    <property type="match status" value="1"/>
</dbReference>
<dbReference type="Pfam" id="PF25549">
    <property type="entry name" value="DUF7927"/>
    <property type="match status" value="10"/>
</dbReference>
<proteinExistence type="predicted"/>
<feature type="domain" description="Gram-positive cocci surface proteins LPxTG" evidence="7">
    <location>
        <begin position="1829"/>
        <end position="1862"/>
    </location>
</feature>
<keyword evidence="9" id="KW-1185">Reference proteome</keyword>
<evidence type="ECO:0000313" key="8">
    <source>
        <dbReference type="EMBL" id="SEE95871.1"/>
    </source>
</evidence>
<name>A0A1H5N4P2_9MICO</name>
<feature type="compositionally biased region" description="Polar residues" evidence="5">
    <location>
        <begin position="76"/>
        <end position="87"/>
    </location>
</feature>
<evidence type="ECO:0000256" key="5">
    <source>
        <dbReference type="SAM" id="MobiDB-lite"/>
    </source>
</evidence>
<keyword evidence="1" id="KW-0134">Cell wall</keyword>
<reference evidence="9" key="1">
    <citation type="submission" date="2016-10" db="EMBL/GenBank/DDBJ databases">
        <authorList>
            <person name="Varghese N."/>
            <person name="Submissions S."/>
        </authorList>
    </citation>
    <scope>NUCLEOTIDE SEQUENCE [LARGE SCALE GENOMIC DNA]</scope>
    <source>
        <strain evidence="9">DSM 21368</strain>
    </source>
</reference>
<evidence type="ECO:0000256" key="4">
    <source>
        <dbReference type="ARBA" id="ARBA00023088"/>
    </source>
</evidence>
<feature type="region of interest" description="Disordered" evidence="5">
    <location>
        <begin position="693"/>
        <end position="718"/>
    </location>
</feature>
<sequence>MEFSTPLSRPRVRRRFALLTVFTLVVTMLTTAVGPAVAPAEAVAGTESEERLRRPTTATSSNDDGNYDGTRENYHFTPSSTWSTGDPTTDVAGSVEYNNLNRFAFGPSRVLQFSFMDASSNSWVDVDAGAVDQVDTADQIVTGSTFRIGDIDQRNFTIDLELARVDGTAVTDRSAVDFTLGTAATSVGTPTMTVTDRGGGTYRVNVSYPGTENSPDTSAYVTASLNDGTLLGEVRLTKISQSWQDYLHIDWSRTVLTFPRDFGDAPDTYGTTGADAAQHILTSLDETTSTTPLMLGEIVDGEDDGSPGTAADGDGADEDGLSGGTELDAAAPSVSVTVTNISAEAATVAGWLDLNADGVFEAGERATATVPAESGTTTVDLTFPAGTEPGDAYLRLRAIPGAVAAPEPTGVIADGEVEDHLVALVAAPALDIEKTSDRTVDTRVGDTVTYTVTATNTGAAPYTDTDPATFVDDLSAVLDDATYADDATAGTGTVEYTEPRLVWQGPLGVNDTVSVTYSVTLTGAGDRSVDNVAFAAECEPNEVCEPTTPPLEECLEGGTDPATGLPCDAVNYGLPDLSIEKSSATAVVSTDGQTVTYTVQATNTGTADYTEARPAVVIDDLTDVIDDATLSTTSIQADLGEAPTYSEPQVSWSGALEVDQTVTITYSVTFDRDAGDGTLVNVAFAPLCDAGDPRCDETPPPPPECDPADENGLDPDTGEPCGRVEIPSALLSVEKTSSPVDRSTVAAGQEIVYAITFTNEGTTAASVDGWSDHLAEVLDDAEVTVAPRSTTLTVSDVEDGTFSVSGSVPADTTATVTYTVRVLADAARGDSIITNVVVPPGQDPPADCVEGDPHCTEHYVPQVEVAKTVVPESGSVVEAGDVLRYTLTIANTGTAPGTVDEYDSLAQLLDDAIITSDPVASGTALAVGPIADQRFTITGTLSPGQTVTVTYEATVLADGARGDNQVANFVVPAGQDPPPGPDCVSGDPRCTVNPVPELSITKVADTTTVSVDGHSVTYTVEATNDGAVPFTEEMPAVVIDDLSEVIDDASLDPRTLQASTGETPTYDEPRIQWSGPLGVGDSVRITYTVTYQGTGDATLVNVTFIPQCDEGDPTCTNPPPTPECDPADENGVDPETGEPCARVEIPAANLSVEKSSDPADFSTVMPGEEVVYTITFTNTGNAAADVGGWSDHLAGVLDDADVTVQPIASTDDLTVSAIEDGQFTVSGSVPAMSAVTVQYTVTVLGDDERGDNELINVVTPPGQEPPSECAVGDVLCTEHPVPEIVESKSVDPEDGSTVHPGDTVTYTLTYTNTGAAPGPVDSVDDLSHVLDDAEVVAPPAASSEALTASEVANGQFTVTGGLDVDQTVTVSYQVRVLADGARGDNILGNVLLEPGQNPPPDPECAADDPRCTANPVPEIVQSKSSDPASGTTVLPDEVIAYTLTFSNEGAAAGPVDAVDDVSHLLDDADISVAPTASDEALTITAIVDGQFSITGTLQPGQTVTVEYAATVLPDEERGDHVIGNFLLPPGSEPPSEPVCDDGDRDCTEHPVPAIVDRKSSDPVSGSTVLPGQVLTYTLTFDNNGAASGAVDRVDDLSHVLDDATVVTDPASSDETLTVSTIDGARFQISGTLAGGATATVTYQVMVDADPAGDLVLANYLLPPGVEPPPEPICADGEEDCTSHEVPHVSIVKSSDPVSGTEVSDGDVVTYTLSVTNTGAADGPVAFTDHVGAVLDDASMVQAPVADDESVTAAYTSGVVNLTGTIAVGATVTVTYTVQVLPWDEQGDHELANFVTGAGDEPPSECVPGSVLCTEHEVPPPAVPPAVPGLPNTGADVSILFAAVLLVLTGGAIVVTRRRRQHV</sequence>
<keyword evidence="3" id="KW-0732">Signal</keyword>
<feature type="compositionally biased region" description="Acidic residues" evidence="5">
    <location>
        <begin position="706"/>
        <end position="717"/>
    </location>
</feature>
<protein>
    <submittedName>
        <fullName evidence="8">LPXTG-motif cell wall anchor domain-containing protein/conserved repeat domain-containing protein</fullName>
    </submittedName>
</protein>
<dbReference type="GO" id="GO:0005975">
    <property type="term" value="P:carbohydrate metabolic process"/>
    <property type="evidence" value="ECO:0007669"/>
    <property type="project" value="UniProtKB-ARBA"/>
</dbReference>
<gene>
    <name evidence="8" type="ORF">SAMN04488554_3882</name>
</gene>
<dbReference type="PANTHER" id="PTHR34819:SF3">
    <property type="entry name" value="CELL SURFACE PROTEIN"/>
    <property type="match status" value="1"/>
</dbReference>
<keyword evidence="6" id="KW-0812">Transmembrane</keyword>
<evidence type="ECO:0000256" key="3">
    <source>
        <dbReference type="ARBA" id="ARBA00022729"/>
    </source>
</evidence>
<keyword evidence="2" id="KW-0964">Secreted</keyword>
<dbReference type="InterPro" id="IPR057687">
    <property type="entry name" value="DUF7927"/>
</dbReference>
<dbReference type="NCBIfam" id="TIGR01167">
    <property type="entry name" value="LPXTG_anchor"/>
    <property type="match status" value="1"/>
</dbReference>
<accession>A0A1H5N4P2</accession>
<evidence type="ECO:0000256" key="6">
    <source>
        <dbReference type="SAM" id="Phobius"/>
    </source>
</evidence>
<dbReference type="InterPro" id="IPR013783">
    <property type="entry name" value="Ig-like_fold"/>
</dbReference>
<feature type="region of interest" description="Disordered" evidence="5">
    <location>
        <begin position="40"/>
        <end position="87"/>
    </location>
</feature>
<dbReference type="STRING" id="648782.SAMN04488554_3882"/>
<feature type="region of interest" description="Disordered" evidence="5">
    <location>
        <begin position="297"/>
        <end position="327"/>
    </location>
</feature>
<keyword evidence="4" id="KW-0572">Peptidoglycan-anchor</keyword>
<dbReference type="InterPro" id="IPR045474">
    <property type="entry name" value="GEVED"/>
</dbReference>
<dbReference type="Pfam" id="PF20009">
    <property type="entry name" value="GEVED"/>
    <property type="match status" value="1"/>
</dbReference>
<dbReference type="InterPro" id="IPR047589">
    <property type="entry name" value="DUF11_rpt"/>
</dbReference>
<evidence type="ECO:0000313" key="9">
    <source>
        <dbReference type="Proteomes" id="UP000199220"/>
    </source>
</evidence>
<keyword evidence="6" id="KW-1133">Transmembrane helix</keyword>
<dbReference type="Gene3D" id="2.60.40.10">
    <property type="entry name" value="Immunoglobulins"/>
    <property type="match status" value="2"/>
</dbReference>
<dbReference type="PROSITE" id="PS50847">
    <property type="entry name" value="GRAM_POS_ANCHORING"/>
    <property type="match status" value="1"/>
</dbReference>
<dbReference type="Proteomes" id="UP000199220">
    <property type="component" value="Unassembled WGS sequence"/>
</dbReference>
<dbReference type="InterPro" id="IPR019931">
    <property type="entry name" value="LPXTG_anchor"/>
</dbReference>
<dbReference type="NCBIfam" id="TIGR01451">
    <property type="entry name" value="B_ant_repeat"/>
    <property type="match status" value="1"/>
</dbReference>
<evidence type="ECO:0000256" key="1">
    <source>
        <dbReference type="ARBA" id="ARBA00022512"/>
    </source>
</evidence>
<organism evidence="8 9">
    <name type="scientific">Ruania alba</name>
    <dbReference type="NCBI Taxonomy" id="648782"/>
    <lineage>
        <taxon>Bacteria</taxon>
        <taxon>Bacillati</taxon>
        <taxon>Actinomycetota</taxon>
        <taxon>Actinomycetes</taxon>
        <taxon>Micrococcales</taxon>
        <taxon>Ruaniaceae</taxon>
        <taxon>Ruania</taxon>
    </lineage>
</organism>
<dbReference type="InterPro" id="IPR051172">
    <property type="entry name" value="Chlamydia_OmcB"/>
</dbReference>
<evidence type="ECO:0000256" key="2">
    <source>
        <dbReference type="ARBA" id="ARBA00022525"/>
    </source>
</evidence>